<dbReference type="EMBL" id="CP009268">
    <property type="protein sequence ID" value="AJA50187.1"/>
    <property type="molecule type" value="Genomic_DNA"/>
</dbReference>
<accession>A0A0H3IYV9</accession>
<dbReference type="EMBL" id="JPGY02000001">
    <property type="protein sequence ID" value="KRU13800.1"/>
    <property type="molecule type" value="Genomic_DNA"/>
</dbReference>
<evidence type="ECO:0000313" key="2">
    <source>
        <dbReference type="EMBL" id="AJA50187.1"/>
    </source>
</evidence>
<dbReference type="Proteomes" id="UP000028042">
    <property type="component" value="Unassembled WGS sequence"/>
</dbReference>
<protein>
    <submittedName>
        <fullName evidence="2 3">Zinc-ribbon domain-containing protein</fullName>
    </submittedName>
</protein>
<reference evidence="3 4" key="3">
    <citation type="journal article" name="Genome Announc.">
        <title>Improved Draft Genome Sequence of Clostridium pasteurianum Strain ATCC 6013 (DSM 525) Using a Hybrid Next-Generation Sequencing Approach.</title>
        <authorList>
            <person name="Pyne M.E."/>
            <person name="Utturkar S."/>
            <person name="Brown S.D."/>
            <person name="Moo-Young M."/>
            <person name="Chung D.A."/>
            <person name="Chou C.P."/>
        </authorList>
    </citation>
    <scope>NUCLEOTIDE SEQUENCE [LARGE SCALE GENOMIC DNA]</scope>
    <source>
        <strain evidence="3 4">ATCC 6013</strain>
    </source>
</reference>
<gene>
    <name evidence="2" type="ORF">CLPA_c00910</name>
    <name evidence="3" type="ORF">CP6013_03050</name>
</gene>
<dbReference type="KEGG" id="cpat:CLPA_c00910"/>
<dbReference type="eggNOG" id="ENOG5033A9E">
    <property type="taxonomic scope" value="Bacteria"/>
</dbReference>
<proteinExistence type="predicted"/>
<dbReference type="PATRIC" id="fig|1262449.3.peg.4017"/>
<organism evidence="2 5">
    <name type="scientific">Clostridium pasteurianum DSM 525 = ATCC 6013</name>
    <dbReference type="NCBI Taxonomy" id="1262449"/>
    <lineage>
        <taxon>Bacteria</taxon>
        <taxon>Bacillati</taxon>
        <taxon>Bacillota</taxon>
        <taxon>Clostridia</taxon>
        <taxon>Eubacteriales</taxon>
        <taxon>Clostridiaceae</taxon>
        <taxon>Clostridium</taxon>
    </lineage>
</organism>
<dbReference type="GeneID" id="93072349"/>
<dbReference type="AlphaFoldDB" id="A0A0H3IYV9"/>
<dbReference type="KEGG" id="cpae:CPAST_c00910"/>
<dbReference type="RefSeq" id="WP_003448205.1">
    <property type="nucleotide sequence ID" value="NZ_ANZB01000022.1"/>
</dbReference>
<evidence type="ECO:0000313" key="4">
    <source>
        <dbReference type="Proteomes" id="UP000028042"/>
    </source>
</evidence>
<dbReference type="Proteomes" id="UP000030905">
    <property type="component" value="Chromosome"/>
</dbReference>
<evidence type="ECO:0000313" key="5">
    <source>
        <dbReference type="Proteomes" id="UP000030905"/>
    </source>
</evidence>
<evidence type="ECO:0000259" key="1">
    <source>
        <dbReference type="Pfam" id="PF13240"/>
    </source>
</evidence>
<dbReference type="InterPro" id="IPR026870">
    <property type="entry name" value="Zinc_ribbon_dom"/>
</dbReference>
<name>A0A0H3IYV9_CLOPA</name>
<dbReference type="Pfam" id="PF13240">
    <property type="entry name" value="Zn_Ribbon_1"/>
    <property type="match status" value="1"/>
</dbReference>
<evidence type="ECO:0000313" key="3">
    <source>
        <dbReference type="EMBL" id="KRU13800.1"/>
    </source>
</evidence>
<sequence>MPIHYNFTKLKDSIESNASSAVKKTGEFIEISKLNLDISCEEKKIDVLYAKIGKKIYAQYMKDRFVNNNFIKYCKEIDEIKYKISSIEKKILKVQNKKICPLCGNELTKNAVYCEHCGFKQKTRKKS</sequence>
<reference evidence="2 5" key="1">
    <citation type="journal article" date="2015" name="Genome Announc.">
        <title>Complete Genome Sequence of the Nitrogen-Fixing and Solvent-Producing Clostridium pasteurianum DSM 525.</title>
        <authorList>
            <person name="Poehlein A."/>
            <person name="Grosse-Honebrink A."/>
            <person name="Zhang Y."/>
            <person name="Minton N.P."/>
            <person name="Daniel R."/>
        </authorList>
    </citation>
    <scope>NUCLEOTIDE SEQUENCE [LARGE SCALE GENOMIC DNA]</scope>
    <source>
        <strain evidence="2">DSM 525</strain>
        <strain evidence="5">DSM 525 / ATCC 6013</strain>
    </source>
</reference>
<keyword evidence="5" id="KW-1185">Reference proteome</keyword>
<feature type="domain" description="Zinc-ribbon" evidence="1">
    <location>
        <begin position="100"/>
        <end position="120"/>
    </location>
</feature>
<dbReference type="SUPFAM" id="SSF75712">
    <property type="entry name" value="Rad50 coiled-coil Zn hook"/>
    <property type="match status" value="1"/>
</dbReference>
<reference evidence="3" key="2">
    <citation type="submission" date="2015-10" db="EMBL/GenBank/DDBJ databases">
        <title>Improved Draft Genome Sequence of Clostridium pasteurianum Strain ATCC 6013 (DSM 525) Using a Hybrid Next-Generation Sequencing Approach.</title>
        <authorList>
            <person name="Pyne M.E."/>
            <person name="Utturkar S.M."/>
            <person name="Brown S.D."/>
            <person name="Moo-Young M."/>
            <person name="Chung D.A."/>
            <person name="Chou P.C."/>
        </authorList>
    </citation>
    <scope>NUCLEOTIDE SEQUENCE</scope>
    <source>
        <strain evidence="3">ATCC 6013</strain>
    </source>
</reference>